<proteinExistence type="inferred from homology"/>
<dbReference type="SUPFAM" id="SSF51445">
    <property type="entry name" value="(Trans)glycosidases"/>
    <property type="match status" value="1"/>
</dbReference>
<keyword evidence="4" id="KW-0325">Glycoprotein</keyword>
<dbReference type="InterPro" id="IPR033132">
    <property type="entry name" value="GH_1_N_CS"/>
</dbReference>
<evidence type="ECO:0000256" key="6">
    <source>
        <dbReference type="RuleBase" id="RU003690"/>
    </source>
</evidence>
<evidence type="ECO:0000256" key="2">
    <source>
        <dbReference type="ARBA" id="ARBA00011738"/>
    </source>
</evidence>
<dbReference type="Gene3D" id="3.20.20.80">
    <property type="entry name" value="Glycosidases"/>
    <property type="match status" value="1"/>
</dbReference>
<dbReference type="GO" id="GO:0005975">
    <property type="term" value="P:carbohydrate metabolic process"/>
    <property type="evidence" value="ECO:0007669"/>
    <property type="project" value="InterPro"/>
</dbReference>
<reference evidence="7" key="1">
    <citation type="submission" date="2021-12" db="EMBL/GenBank/DDBJ databases">
        <authorList>
            <person name="King R."/>
        </authorList>
    </citation>
    <scope>NUCLEOTIDE SEQUENCE</scope>
</reference>
<gene>
    <name evidence="7" type="ORF">MELIAE_LOCUS9096</name>
</gene>
<evidence type="ECO:0000256" key="3">
    <source>
        <dbReference type="ARBA" id="ARBA00022801"/>
    </source>
</evidence>
<evidence type="ECO:0000313" key="7">
    <source>
        <dbReference type="EMBL" id="CAH0558859.1"/>
    </source>
</evidence>
<protein>
    <recommendedName>
        <fullName evidence="9">Myrosinase 1-like</fullName>
    </recommendedName>
</protein>
<dbReference type="GO" id="GO:0008422">
    <property type="term" value="F:beta-glucosidase activity"/>
    <property type="evidence" value="ECO:0007669"/>
    <property type="project" value="TreeGrafter"/>
</dbReference>
<evidence type="ECO:0000313" key="8">
    <source>
        <dbReference type="Proteomes" id="UP001154078"/>
    </source>
</evidence>
<keyword evidence="3" id="KW-0378">Hydrolase</keyword>
<dbReference type="InterPro" id="IPR001360">
    <property type="entry name" value="Glyco_hydro_1"/>
</dbReference>
<evidence type="ECO:0008006" key="9">
    <source>
        <dbReference type="Google" id="ProtNLM"/>
    </source>
</evidence>
<name>A0A9P0FIX0_BRAAE</name>
<dbReference type="PANTHER" id="PTHR10353">
    <property type="entry name" value="GLYCOSYL HYDROLASE"/>
    <property type="match status" value="1"/>
</dbReference>
<dbReference type="FunFam" id="3.20.20.80:FF:000013">
    <property type="entry name" value="lactase-phlorizin hydrolase"/>
    <property type="match status" value="1"/>
</dbReference>
<evidence type="ECO:0000256" key="1">
    <source>
        <dbReference type="ARBA" id="ARBA00010838"/>
    </source>
</evidence>
<keyword evidence="5" id="KW-0326">Glycosidase</keyword>
<evidence type="ECO:0000256" key="4">
    <source>
        <dbReference type="ARBA" id="ARBA00023180"/>
    </source>
</evidence>
<keyword evidence="8" id="KW-1185">Reference proteome</keyword>
<comment type="similarity">
    <text evidence="1 6">Belongs to the glycosyl hydrolase 1 family.</text>
</comment>
<organism evidence="7 8">
    <name type="scientific">Brassicogethes aeneus</name>
    <name type="common">Rape pollen beetle</name>
    <name type="synonym">Meligethes aeneus</name>
    <dbReference type="NCBI Taxonomy" id="1431903"/>
    <lineage>
        <taxon>Eukaryota</taxon>
        <taxon>Metazoa</taxon>
        <taxon>Ecdysozoa</taxon>
        <taxon>Arthropoda</taxon>
        <taxon>Hexapoda</taxon>
        <taxon>Insecta</taxon>
        <taxon>Pterygota</taxon>
        <taxon>Neoptera</taxon>
        <taxon>Endopterygota</taxon>
        <taxon>Coleoptera</taxon>
        <taxon>Polyphaga</taxon>
        <taxon>Cucujiformia</taxon>
        <taxon>Nitidulidae</taxon>
        <taxon>Meligethinae</taxon>
        <taxon>Brassicogethes</taxon>
    </lineage>
</organism>
<dbReference type="Pfam" id="PF00232">
    <property type="entry name" value="Glyco_hydro_1"/>
    <property type="match status" value="1"/>
</dbReference>
<dbReference type="PANTHER" id="PTHR10353:SF36">
    <property type="entry name" value="LP05116P"/>
    <property type="match status" value="1"/>
</dbReference>
<dbReference type="EMBL" id="OV121137">
    <property type="protein sequence ID" value="CAH0558859.1"/>
    <property type="molecule type" value="Genomic_DNA"/>
</dbReference>
<evidence type="ECO:0000256" key="5">
    <source>
        <dbReference type="ARBA" id="ARBA00023295"/>
    </source>
</evidence>
<dbReference type="PRINTS" id="PR00131">
    <property type="entry name" value="GLHYDRLASE1"/>
</dbReference>
<dbReference type="InterPro" id="IPR017853">
    <property type="entry name" value="GH"/>
</dbReference>
<comment type="subunit">
    <text evidence="2">Homodimer.</text>
</comment>
<dbReference type="Proteomes" id="UP001154078">
    <property type="component" value="Chromosome 6"/>
</dbReference>
<accession>A0A9P0FIX0</accession>
<sequence length="485" mass="55856">MTGQHIFIITAASIIFNVYAIKVPADFKFGVATAAYQVEGGWNASGKGENIWDRLTHTHPELIADHSTGDIACDSYHKWKEDIDILKTVGVEFYRFSISWSRIMPTGFTNKINPDGIKYYNDIIDELLKNNIEPMVTIFHWDLPQPIQDLGGWTNPQISVYFEDYARVVFENFGDRVKKWITINEPSSICEDTYGKGNNAPNILSPGIGDYLCGKTILLCHARTYHLYKNEFGRQQRGKIGITIDSIWAEPKTNQSADISASVREMQMGTGWWMHPILSKEGDYPAIMKSRINEISKAENFSESRLVPLYKHEIKYIRGTADFLGLNHYHTWLVSDNKYPITDPTSFNKDKGTKLERDPKWKNPLITPWGIRKLINWVKDEYDNPLIYITENGYQDDGCLDDKDRVLFYKGYISEVIQAATTDKCNVKGYTAWSIMDNMEWRSGYTIKFGLYHVDFSSPNRTRTPKSSAKFYQYVIKNRNIPNDK</sequence>
<dbReference type="PROSITE" id="PS00653">
    <property type="entry name" value="GLYCOSYL_HYDROL_F1_2"/>
    <property type="match status" value="1"/>
</dbReference>
<dbReference type="OrthoDB" id="65569at2759"/>
<dbReference type="AlphaFoldDB" id="A0A9P0FIX0"/>